<protein>
    <submittedName>
        <fullName evidence="1">Putative lipoprotein</fullName>
    </submittedName>
</protein>
<keyword evidence="1" id="KW-0449">Lipoprotein</keyword>
<dbReference type="EMBL" id="CAADJZ010000001">
    <property type="protein sequence ID" value="VFT70620.1"/>
    <property type="molecule type" value="Genomic_DNA"/>
</dbReference>
<proteinExistence type="predicted"/>
<dbReference type="AlphaFoldDB" id="A0A485JKH9"/>
<accession>A0A485JKH9</accession>
<dbReference type="Proteomes" id="UP000358010">
    <property type="component" value="Unassembled WGS sequence"/>
</dbReference>
<evidence type="ECO:0000313" key="1">
    <source>
        <dbReference type="EMBL" id="VFT70620.1"/>
    </source>
</evidence>
<organism evidence="1 2">
    <name type="scientific">Escherichia coli</name>
    <dbReference type="NCBI Taxonomy" id="562"/>
    <lineage>
        <taxon>Bacteria</taxon>
        <taxon>Pseudomonadati</taxon>
        <taxon>Pseudomonadota</taxon>
        <taxon>Gammaproteobacteria</taxon>
        <taxon>Enterobacterales</taxon>
        <taxon>Enterobacteriaceae</taxon>
        <taxon>Escherichia</taxon>
    </lineage>
</organism>
<gene>
    <name evidence="1" type="ORF">NCTC10974_04208</name>
</gene>
<sequence>MPERIRYLKQVFLRIHNLISVRVSAWDIRSNLTAISYSQFSVHYLRLTMMNSSIKSFSLLAVILLAGCSSPTSRIADCQAQGVSHDTCYLAEQQRQTAILSASEAQAFKNAEAAQHAQAAKKAIYKGFGMTFRMSSKNFAYLNDSLCAIDEDNKDATVYQSGLYNVIVYHHTGKVALMKEGQFVGYLK</sequence>
<reference evidence="1 2" key="1">
    <citation type="submission" date="2019-03" db="EMBL/GenBank/DDBJ databases">
        <authorList>
            <consortium name="Pathogen Informatics"/>
        </authorList>
    </citation>
    <scope>NUCLEOTIDE SEQUENCE [LARGE SCALE GENOMIC DNA]</scope>
    <source>
        <strain evidence="1 2">NCTC10974</strain>
    </source>
</reference>
<evidence type="ECO:0000313" key="2">
    <source>
        <dbReference type="Proteomes" id="UP000358010"/>
    </source>
</evidence>
<name>A0A485JKH9_ECOLX</name>